<evidence type="ECO:0000259" key="5">
    <source>
        <dbReference type="PROSITE" id="PS51733"/>
    </source>
</evidence>
<dbReference type="RefSeq" id="WP_146975370.1">
    <property type="nucleotide sequence ID" value="NZ_VOSL01000056.1"/>
</dbReference>
<evidence type="ECO:0000313" key="7">
    <source>
        <dbReference type="Proteomes" id="UP000321046"/>
    </source>
</evidence>
<reference evidence="6 7" key="1">
    <citation type="submission" date="2019-08" db="EMBL/GenBank/DDBJ databases">
        <title>Bradymonadales sp. TMQ2.</title>
        <authorList>
            <person name="Liang Q."/>
        </authorList>
    </citation>
    <scope>NUCLEOTIDE SEQUENCE [LARGE SCALE GENOMIC DNA]</scope>
    <source>
        <strain evidence="6 7">TMQ2</strain>
    </source>
</reference>
<dbReference type="Pfam" id="PF03099">
    <property type="entry name" value="BPL_LplA_LipB"/>
    <property type="match status" value="1"/>
</dbReference>
<evidence type="ECO:0000256" key="3">
    <source>
        <dbReference type="ARBA" id="ARBA00024227"/>
    </source>
</evidence>
<name>A0A5C6WZL7_9DELT</name>
<keyword evidence="2" id="KW-0092">Biotin</keyword>
<sequence>MSGQQNPPIVVHAEVGSTNDEALEALRQGAPHGSAVVAEQQLAGRGRREDRGERRAWYSPANANVYLSVVLRPKLDPSRVSGITLACGVTIAHALRALGAGDVRLKWPNDLYIGERKVGGILSEAATGVGGLEGVVVGVGININVPAGEFPGELRDRATSLLRENGRIFDRLRIVQEVRAAILEACARLEAGGLPDFAEDFRALDVTLGREVRFEQEGVAMRGIADGLSAQGGLWVKRDAGERVEVMAGEVVICGLGRGKDAAADVLPARPTAEVEAHVERLLTAQPGSPPQARRVRRRFALRASERVGARYCRLEVEVDAAFADSYLRPGQYITLGLEGHPPNFYVIAGVRGRVWEFLIEVEGDLGSALSELEVGAEVEVSLVEGGGFEPASGRGKTALLFASGSGVAAVLPLVDRWLSEQGRPERIALFYGERHEEDRAYAERLKQLEEAGVEVFFAAEEGGAYRYVQDAFEAAGLPVSDAVVYVSGAAVMTKAVTERMMAAGVDASRIHINI</sequence>
<dbReference type="OrthoDB" id="9807064at2"/>
<dbReference type="InterPro" id="IPR017938">
    <property type="entry name" value="Riboflavin_synthase-like_b-brl"/>
</dbReference>
<evidence type="ECO:0000313" key="6">
    <source>
        <dbReference type="EMBL" id="TXD34218.1"/>
    </source>
</evidence>
<evidence type="ECO:0000259" key="4">
    <source>
        <dbReference type="PROSITE" id="PS51384"/>
    </source>
</evidence>
<proteinExistence type="predicted"/>
<organism evidence="6 7">
    <name type="scientific">Lujinxingia vulgaris</name>
    <dbReference type="NCBI Taxonomy" id="2600176"/>
    <lineage>
        <taxon>Bacteria</taxon>
        <taxon>Deltaproteobacteria</taxon>
        <taxon>Bradymonadales</taxon>
        <taxon>Lujinxingiaceae</taxon>
        <taxon>Lujinxingia</taxon>
    </lineage>
</organism>
<gene>
    <name evidence="6" type="ORF">FRC96_14390</name>
</gene>
<dbReference type="GO" id="GO:0016491">
    <property type="term" value="F:oxidoreductase activity"/>
    <property type="evidence" value="ECO:0007669"/>
    <property type="project" value="InterPro"/>
</dbReference>
<dbReference type="InterPro" id="IPR017927">
    <property type="entry name" value="FAD-bd_FR_type"/>
</dbReference>
<dbReference type="SUPFAM" id="SSF55681">
    <property type="entry name" value="Class II aaRS and biotin synthetases"/>
    <property type="match status" value="1"/>
</dbReference>
<dbReference type="SUPFAM" id="SSF52343">
    <property type="entry name" value="Ferredoxin reductase-like, C-terminal NADP-linked domain"/>
    <property type="match status" value="1"/>
</dbReference>
<dbReference type="CDD" id="cd00322">
    <property type="entry name" value="FNR_like"/>
    <property type="match status" value="1"/>
</dbReference>
<dbReference type="SUPFAM" id="SSF63380">
    <property type="entry name" value="Riboflavin synthase domain-like"/>
    <property type="match status" value="1"/>
</dbReference>
<dbReference type="Gene3D" id="3.30.930.10">
    <property type="entry name" value="Bira Bifunctional Protein, Domain 2"/>
    <property type="match status" value="1"/>
</dbReference>
<dbReference type="InterPro" id="IPR004408">
    <property type="entry name" value="Biotin_CoA_COase_ligase"/>
</dbReference>
<dbReference type="GO" id="GO:0004077">
    <property type="term" value="F:biotin--[biotin carboxyl-carrier protein] ligase activity"/>
    <property type="evidence" value="ECO:0007669"/>
    <property type="project" value="UniProtKB-EC"/>
</dbReference>
<dbReference type="InterPro" id="IPR004143">
    <property type="entry name" value="BPL_LPL_catalytic"/>
</dbReference>
<dbReference type="EMBL" id="VOSL01000056">
    <property type="protein sequence ID" value="TXD34218.1"/>
    <property type="molecule type" value="Genomic_DNA"/>
</dbReference>
<evidence type="ECO:0000256" key="1">
    <source>
        <dbReference type="ARBA" id="ARBA00022598"/>
    </source>
</evidence>
<feature type="domain" description="FAD-binding FR-type" evidence="4">
    <location>
        <begin position="295"/>
        <end position="392"/>
    </location>
</feature>
<comment type="caution">
    <text evidence="6">The sequence shown here is derived from an EMBL/GenBank/DDBJ whole genome shotgun (WGS) entry which is preliminary data.</text>
</comment>
<dbReference type="InterPro" id="IPR001433">
    <property type="entry name" value="OxRdtase_FAD/NAD-bd"/>
</dbReference>
<dbReference type="GO" id="GO:0005737">
    <property type="term" value="C:cytoplasm"/>
    <property type="evidence" value="ECO:0007669"/>
    <property type="project" value="TreeGrafter"/>
</dbReference>
<dbReference type="EC" id="6.3.4.15" evidence="3"/>
<dbReference type="Gene3D" id="2.30.30.100">
    <property type="match status" value="1"/>
</dbReference>
<accession>A0A5C6WZL7</accession>
<dbReference type="Pfam" id="PF02237">
    <property type="entry name" value="BPL_C"/>
    <property type="match status" value="1"/>
</dbReference>
<keyword evidence="1 6" id="KW-0436">Ligase</keyword>
<dbReference type="AlphaFoldDB" id="A0A5C6WZL7"/>
<dbReference type="PROSITE" id="PS51733">
    <property type="entry name" value="BPL_LPL_CATALYTIC"/>
    <property type="match status" value="1"/>
</dbReference>
<dbReference type="PANTHER" id="PTHR12835:SF5">
    <property type="entry name" value="BIOTIN--PROTEIN LIGASE"/>
    <property type="match status" value="1"/>
</dbReference>
<dbReference type="InterPro" id="IPR039261">
    <property type="entry name" value="FNR_nucleotide-bd"/>
</dbReference>
<dbReference type="Gene3D" id="3.40.50.80">
    <property type="entry name" value="Nucleotide-binding domain of ferredoxin-NADP reductase (FNR) module"/>
    <property type="match status" value="1"/>
</dbReference>
<dbReference type="NCBIfam" id="TIGR00121">
    <property type="entry name" value="birA_ligase"/>
    <property type="match status" value="1"/>
</dbReference>
<dbReference type="InterPro" id="IPR045864">
    <property type="entry name" value="aa-tRNA-synth_II/BPL/LPL"/>
</dbReference>
<feature type="domain" description="BPL/LPL catalytic" evidence="5">
    <location>
        <begin position="1"/>
        <end position="194"/>
    </location>
</feature>
<dbReference type="InterPro" id="IPR003142">
    <property type="entry name" value="BPL_C"/>
</dbReference>
<dbReference type="Proteomes" id="UP000321046">
    <property type="component" value="Unassembled WGS sequence"/>
</dbReference>
<dbReference type="PROSITE" id="PS51384">
    <property type="entry name" value="FAD_FR"/>
    <property type="match status" value="1"/>
</dbReference>
<dbReference type="PANTHER" id="PTHR12835">
    <property type="entry name" value="BIOTIN PROTEIN LIGASE"/>
    <property type="match status" value="1"/>
</dbReference>
<evidence type="ECO:0000256" key="2">
    <source>
        <dbReference type="ARBA" id="ARBA00023267"/>
    </source>
</evidence>
<dbReference type="Pfam" id="PF00175">
    <property type="entry name" value="NAD_binding_1"/>
    <property type="match status" value="1"/>
</dbReference>
<dbReference type="CDD" id="cd16442">
    <property type="entry name" value="BPL"/>
    <property type="match status" value="1"/>
</dbReference>
<protein>
    <recommendedName>
        <fullName evidence="3">biotin--[biotin carboxyl-carrier protein] ligase</fullName>
        <ecNumber evidence="3">6.3.4.15</ecNumber>
    </recommendedName>
</protein>